<dbReference type="EMBL" id="CM001223">
    <property type="protein sequence ID" value="KEH23153.1"/>
    <property type="molecule type" value="Genomic_DNA"/>
</dbReference>
<reference evidence="3" key="3">
    <citation type="submission" date="2015-04" db="UniProtKB">
        <authorList>
            <consortium name="EnsemblPlants"/>
        </authorList>
    </citation>
    <scope>IDENTIFICATION</scope>
    <source>
        <strain evidence="3">cv. Jemalong A17</strain>
    </source>
</reference>
<feature type="region of interest" description="Disordered" evidence="1">
    <location>
        <begin position="117"/>
        <end position="149"/>
    </location>
</feature>
<evidence type="ECO:0000313" key="2">
    <source>
        <dbReference type="EMBL" id="KEH23153.1"/>
    </source>
</evidence>
<keyword evidence="4" id="KW-1185">Reference proteome</keyword>
<dbReference type="AlphaFoldDB" id="A0A072U1U7"/>
<dbReference type="Proteomes" id="UP000002051">
    <property type="component" value="Unassembled WGS sequence"/>
</dbReference>
<dbReference type="HOGENOM" id="CLU_1752475_0_0_1"/>
<accession>A0A072U1U7</accession>
<evidence type="ECO:0000313" key="3">
    <source>
        <dbReference type="EnsemblPlants" id="KEH23153"/>
    </source>
</evidence>
<proteinExistence type="predicted"/>
<name>A0A072U1U7_MEDTR</name>
<evidence type="ECO:0000313" key="4">
    <source>
        <dbReference type="Proteomes" id="UP000002051"/>
    </source>
</evidence>
<feature type="region of interest" description="Disordered" evidence="1">
    <location>
        <begin position="43"/>
        <end position="68"/>
    </location>
</feature>
<evidence type="ECO:0000256" key="1">
    <source>
        <dbReference type="SAM" id="MobiDB-lite"/>
    </source>
</evidence>
<sequence length="149" mass="16995">MQSMMCGATESGNHQTKCVQVIINKTPPRSNLGNRDNFRITSYLGSHQKHNAQSQDKRRGKKKNKDTKRLFTQFGPNLTYSGGEIVLSNPLSKSFYKRDTKCYKKLALTMYKTKREQMNQQNGSLKHLKRSAPEVMTSSEARSPEAEVH</sequence>
<organism evidence="2 4">
    <name type="scientific">Medicago truncatula</name>
    <name type="common">Barrel medic</name>
    <name type="synonym">Medicago tribuloides</name>
    <dbReference type="NCBI Taxonomy" id="3880"/>
    <lineage>
        <taxon>Eukaryota</taxon>
        <taxon>Viridiplantae</taxon>
        <taxon>Streptophyta</taxon>
        <taxon>Embryophyta</taxon>
        <taxon>Tracheophyta</taxon>
        <taxon>Spermatophyta</taxon>
        <taxon>Magnoliopsida</taxon>
        <taxon>eudicotyledons</taxon>
        <taxon>Gunneridae</taxon>
        <taxon>Pentapetalae</taxon>
        <taxon>rosids</taxon>
        <taxon>fabids</taxon>
        <taxon>Fabales</taxon>
        <taxon>Fabaceae</taxon>
        <taxon>Papilionoideae</taxon>
        <taxon>50 kb inversion clade</taxon>
        <taxon>NPAAA clade</taxon>
        <taxon>Hologalegina</taxon>
        <taxon>IRL clade</taxon>
        <taxon>Trifolieae</taxon>
        <taxon>Medicago</taxon>
    </lineage>
</organism>
<dbReference type="EnsemblPlants" id="KEH23153">
    <property type="protein sequence ID" value="KEH23153"/>
    <property type="gene ID" value="MTR_7g067825"/>
</dbReference>
<reference evidence="2 4" key="1">
    <citation type="journal article" date="2011" name="Nature">
        <title>The Medicago genome provides insight into the evolution of rhizobial symbioses.</title>
        <authorList>
            <person name="Young N.D."/>
            <person name="Debelle F."/>
            <person name="Oldroyd G.E."/>
            <person name="Geurts R."/>
            <person name="Cannon S.B."/>
            <person name="Udvardi M.K."/>
            <person name="Benedito V.A."/>
            <person name="Mayer K.F."/>
            <person name="Gouzy J."/>
            <person name="Schoof H."/>
            <person name="Van de Peer Y."/>
            <person name="Proost S."/>
            <person name="Cook D.R."/>
            <person name="Meyers B.C."/>
            <person name="Spannagl M."/>
            <person name="Cheung F."/>
            <person name="De Mita S."/>
            <person name="Krishnakumar V."/>
            <person name="Gundlach H."/>
            <person name="Zhou S."/>
            <person name="Mudge J."/>
            <person name="Bharti A.K."/>
            <person name="Murray J.D."/>
            <person name="Naoumkina M.A."/>
            <person name="Rosen B."/>
            <person name="Silverstein K.A."/>
            <person name="Tang H."/>
            <person name="Rombauts S."/>
            <person name="Zhao P.X."/>
            <person name="Zhou P."/>
            <person name="Barbe V."/>
            <person name="Bardou P."/>
            <person name="Bechner M."/>
            <person name="Bellec A."/>
            <person name="Berger A."/>
            <person name="Berges H."/>
            <person name="Bidwell S."/>
            <person name="Bisseling T."/>
            <person name="Choisne N."/>
            <person name="Couloux A."/>
            <person name="Denny R."/>
            <person name="Deshpande S."/>
            <person name="Dai X."/>
            <person name="Doyle J.J."/>
            <person name="Dudez A.M."/>
            <person name="Farmer A.D."/>
            <person name="Fouteau S."/>
            <person name="Franken C."/>
            <person name="Gibelin C."/>
            <person name="Gish J."/>
            <person name="Goldstein S."/>
            <person name="Gonzalez A.J."/>
            <person name="Green P.J."/>
            <person name="Hallab A."/>
            <person name="Hartog M."/>
            <person name="Hua A."/>
            <person name="Humphray S.J."/>
            <person name="Jeong D.H."/>
            <person name="Jing Y."/>
            <person name="Jocker A."/>
            <person name="Kenton S.M."/>
            <person name="Kim D.J."/>
            <person name="Klee K."/>
            <person name="Lai H."/>
            <person name="Lang C."/>
            <person name="Lin S."/>
            <person name="Macmil S.L."/>
            <person name="Magdelenat G."/>
            <person name="Matthews L."/>
            <person name="McCorrison J."/>
            <person name="Monaghan E.L."/>
            <person name="Mun J.H."/>
            <person name="Najar F.Z."/>
            <person name="Nicholson C."/>
            <person name="Noirot C."/>
            <person name="O'Bleness M."/>
            <person name="Paule C.R."/>
            <person name="Poulain J."/>
            <person name="Prion F."/>
            <person name="Qin B."/>
            <person name="Qu C."/>
            <person name="Retzel E.F."/>
            <person name="Riddle C."/>
            <person name="Sallet E."/>
            <person name="Samain S."/>
            <person name="Samson N."/>
            <person name="Sanders I."/>
            <person name="Saurat O."/>
            <person name="Scarpelli C."/>
            <person name="Schiex T."/>
            <person name="Segurens B."/>
            <person name="Severin A.J."/>
            <person name="Sherrier D.J."/>
            <person name="Shi R."/>
            <person name="Sims S."/>
            <person name="Singer S.R."/>
            <person name="Sinharoy S."/>
            <person name="Sterck L."/>
            <person name="Viollet A."/>
            <person name="Wang B.B."/>
            <person name="Wang K."/>
            <person name="Wang M."/>
            <person name="Wang X."/>
            <person name="Warfsmann J."/>
            <person name="Weissenbach J."/>
            <person name="White D.D."/>
            <person name="White J.D."/>
            <person name="Wiley G.B."/>
            <person name="Wincker P."/>
            <person name="Xing Y."/>
            <person name="Yang L."/>
            <person name="Yao Z."/>
            <person name="Ying F."/>
            <person name="Zhai J."/>
            <person name="Zhou L."/>
            <person name="Zuber A."/>
            <person name="Denarie J."/>
            <person name="Dixon R.A."/>
            <person name="May G.D."/>
            <person name="Schwartz D.C."/>
            <person name="Rogers J."/>
            <person name="Quetier F."/>
            <person name="Town C.D."/>
            <person name="Roe B.A."/>
        </authorList>
    </citation>
    <scope>NUCLEOTIDE SEQUENCE [LARGE SCALE GENOMIC DNA]</scope>
    <source>
        <strain evidence="2">A17</strain>
        <strain evidence="3 4">cv. Jemalong A17</strain>
    </source>
</reference>
<protein>
    <submittedName>
        <fullName evidence="2 3">Uncharacterized protein</fullName>
    </submittedName>
</protein>
<reference evidence="2 4" key="2">
    <citation type="journal article" date="2014" name="BMC Genomics">
        <title>An improved genome release (version Mt4.0) for the model legume Medicago truncatula.</title>
        <authorList>
            <person name="Tang H."/>
            <person name="Krishnakumar V."/>
            <person name="Bidwell S."/>
            <person name="Rosen B."/>
            <person name="Chan A."/>
            <person name="Zhou S."/>
            <person name="Gentzbittel L."/>
            <person name="Childs K.L."/>
            <person name="Yandell M."/>
            <person name="Gundlach H."/>
            <person name="Mayer K.F."/>
            <person name="Schwartz D.C."/>
            <person name="Town C.D."/>
        </authorList>
    </citation>
    <scope>GENOME REANNOTATION</scope>
    <source>
        <strain evidence="2">A17</strain>
        <strain evidence="3 4">cv. Jemalong A17</strain>
    </source>
</reference>
<gene>
    <name evidence="2" type="ordered locus">MTR_7g067825</name>
</gene>